<dbReference type="RefSeq" id="WP_144875777.1">
    <property type="nucleotide sequence ID" value="NZ_LR214305.1"/>
</dbReference>
<proteinExistence type="predicted"/>
<evidence type="ECO:0000256" key="1">
    <source>
        <dbReference type="SAM" id="Phobius"/>
    </source>
</evidence>
<dbReference type="Proteomes" id="UP000320055">
    <property type="component" value="Unassembled WGS sequence"/>
</dbReference>
<keyword evidence="1" id="KW-1133">Transmembrane helix</keyword>
<feature type="transmembrane region" description="Helical" evidence="1">
    <location>
        <begin position="42"/>
        <end position="65"/>
    </location>
</feature>
<organism evidence="2 3">
    <name type="scientific">Hyella patelloides LEGE 07179</name>
    <dbReference type="NCBI Taxonomy" id="945734"/>
    <lineage>
        <taxon>Bacteria</taxon>
        <taxon>Bacillati</taxon>
        <taxon>Cyanobacteriota</taxon>
        <taxon>Cyanophyceae</taxon>
        <taxon>Pleurocapsales</taxon>
        <taxon>Hyellaceae</taxon>
        <taxon>Hyella</taxon>
    </lineage>
</organism>
<gene>
    <name evidence="2" type="ORF">H1P_5710002</name>
</gene>
<sequence>MWQFYNYFYAQATVEQLQSQIEFLQKANDSLVSSFQTYVQSIYNLIFITSIVLGIFAAIATALFWKSLRDATRSAKEIAEKEIYKVVGDSIAREVNILQRSIAREQIVGNTRINYLLVGNYQEPKICQLIRRREFRDVRFRNRIDDINLQYEVLVIDFLTEEFDKSQRNEIIRSMISLYRESPFKFVLVVYVSSAPDKRLSFPLQELI</sequence>
<dbReference type="OrthoDB" id="531286at2"/>
<protein>
    <submittedName>
        <fullName evidence="2">Uncharacterized protein</fullName>
    </submittedName>
</protein>
<reference evidence="2 3" key="1">
    <citation type="submission" date="2019-01" db="EMBL/GenBank/DDBJ databases">
        <authorList>
            <person name="Brito A."/>
        </authorList>
    </citation>
    <scope>NUCLEOTIDE SEQUENCE [LARGE SCALE GENOMIC DNA]</scope>
    <source>
        <strain evidence="2">1</strain>
    </source>
</reference>
<name>A0A563W0N7_9CYAN</name>
<keyword evidence="1" id="KW-0812">Transmembrane</keyword>
<evidence type="ECO:0000313" key="3">
    <source>
        <dbReference type="Proteomes" id="UP000320055"/>
    </source>
</evidence>
<dbReference type="EMBL" id="CAACVJ010000525">
    <property type="protein sequence ID" value="VEP17241.1"/>
    <property type="molecule type" value="Genomic_DNA"/>
</dbReference>
<keyword evidence="3" id="KW-1185">Reference proteome</keyword>
<keyword evidence="1" id="KW-0472">Membrane</keyword>
<evidence type="ECO:0000313" key="2">
    <source>
        <dbReference type="EMBL" id="VEP17241.1"/>
    </source>
</evidence>
<accession>A0A563W0N7</accession>
<dbReference type="AlphaFoldDB" id="A0A563W0N7"/>